<dbReference type="AlphaFoldDB" id="A0A929RPK8"/>
<gene>
    <name evidence="2" type="ORF">HXK09_00530</name>
</gene>
<proteinExistence type="predicted"/>
<dbReference type="EMBL" id="JABZGF010000003">
    <property type="protein sequence ID" value="MBF0965659.1"/>
    <property type="molecule type" value="Genomic_DNA"/>
</dbReference>
<sequence>MENSEELSAVYDFLMRPHWKKLEIRRLEVTIEELRGCLLPGAIGYDKDSIQSSPKNPQEETIIKIIDLEAKLENLNKERVALITEVNAAIDLLEDPTERSVLTFYYVNRYGPKKVADLIGYSERWMYKVKKEAVFKLFSEMQYRSML</sequence>
<feature type="coiled-coil region" evidence="1">
    <location>
        <begin position="58"/>
        <end position="92"/>
    </location>
</feature>
<name>A0A929RPK8_9ACTO</name>
<keyword evidence="1" id="KW-0175">Coiled coil</keyword>
<evidence type="ECO:0000256" key="1">
    <source>
        <dbReference type="SAM" id="Coils"/>
    </source>
</evidence>
<reference evidence="2" key="1">
    <citation type="submission" date="2020-04" db="EMBL/GenBank/DDBJ databases">
        <title>Deep metagenomics examines the oral microbiome during advanced dental caries in children, revealing novel taxa and co-occurrences with host molecules.</title>
        <authorList>
            <person name="Baker J.L."/>
            <person name="Morton J.T."/>
            <person name="Dinis M."/>
            <person name="Alvarez R."/>
            <person name="Tran N.C."/>
            <person name="Knight R."/>
            <person name="Edlund A."/>
        </authorList>
    </citation>
    <scope>NUCLEOTIDE SEQUENCE</scope>
    <source>
        <strain evidence="2">JCVI_30_bin.13</strain>
    </source>
</reference>
<evidence type="ECO:0000313" key="3">
    <source>
        <dbReference type="Proteomes" id="UP000759246"/>
    </source>
</evidence>
<organism evidence="2 3">
    <name type="scientific">Actinomyces bouchesdurhonensis</name>
    <dbReference type="NCBI Taxonomy" id="1852361"/>
    <lineage>
        <taxon>Bacteria</taxon>
        <taxon>Bacillati</taxon>
        <taxon>Actinomycetota</taxon>
        <taxon>Actinomycetes</taxon>
        <taxon>Actinomycetales</taxon>
        <taxon>Actinomycetaceae</taxon>
        <taxon>Actinomyces</taxon>
    </lineage>
</organism>
<protein>
    <submittedName>
        <fullName evidence="2">DUF1492 domain-containing protein</fullName>
    </submittedName>
</protein>
<accession>A0A929RPK8</accession>
<dbReference type="Proteomes" id="UP000759246">
    <property type="component" value="Unassembled WGS sequence"/>
</dbReference>
<dbReference type="Pfam" id="PF07374">
    <property type="entry name" value="DUF1492"/>
    <property type="match status" value="1"/>
</dbReference>
<comment type="caution">
    <text evidence="2">The sequence shown here is derived from an EMBL/GenBank/DDBJ whole genome shotgun (WGS) entry which is preliminary data.</text>
</comment>
<evidence type="ECO:0000313" key="2">
    <source>
        <dbReference type="EMBL" id="MBF0965659.1"/>
    </source>
</evidence>
<dbReference type="InterPro" id="IPR010861">
    <property type="entry name" value="DUF1492"/>
</dbReference>